<keyword evidence="8" id="KW-0732">Signal</keyword>
<accession>A0A2T6BYI3</accession>
<dbReference type="Pfam" id="PF13181">
    <property type="entry name" value="TPR_8"/>
    <property type="match status" value="2"/>
</dbReference>
<dbReference type="SMART" id="SM00342">
    <property type="entry name" value="HTH_ARAC"/>
    <property type="match status" value="1"/>
</dbReference>
<feature type="signal peptide" evidence="8">
    <location>
        <begin position="1"/>
        <end position="28"/>
    </location>
</feature>
<dbReference type="AlphaFoldDB" id="A0A2T6BYI3"/>
<dbReference type="PROSITE" id="PS50005">
    <property type="entry name" value="TPR"/>
    <property type="match status" value="1"/>
</dbReference>
<dbReference type="EMBL" id="QBKT01000005">
    <property type="protein sequence ID" value="PTX61129.1"/>
    <property type="molecule type" value="Genomic_DNA"/>
</dbReference>
<dbReference type="PROSITE" id="PS01124">
    <property type="entry name" value="HTH_ARAC_FAMILY_2"/>
    <property type="match status" value="1"/>
</dbReference>
<evidence type="ECO:0000256" key="8">
    <source>
        <dbReference type="SAM" id="SignalP"/>
    </source>
</evidence>
<dbReference type="InterPro" id="IPR018060">
    <property type="entry name" value="HTH_AraC"/>
</dbReference>
<gene>
    <name evidence="10" type="ORF">C8N46_105286</name>
</gene>
<feature type="domain" description="HTH araC/xylS-type" evidence="9">
    <location>
        <begin position="477"/>
        <end position="585"/>
    </location>
</feature>
<dbReference type="SUPFAM" id="SSF48452">
    <property type="entry name" value="TPR-like"/>
    <property type="match status" value="2"/>
</dbReference>
<evidence type="ECO:0000256" key="2">
    <source>
        <dbReference type="ARBA" id="ARBA00022490"/>
    </source>
</evidence>
<keyword evidence="7" id="KW-0472">Membrane</keyword>
<proteinExistence type="inferred from homology"/>
<dbReference type="InterPro" id="IPR019734">
    <property type="entry name" value="TPR_rpt"/>
</dbReference>
<comment type="similarity">
    <text evidence="5">Belongs to the Rap family.</text>
</comment>
<dbReference type="Pfam" id="PF12833">
    <property type="entry name" value="HTH_18"/>
    <property type="match status" value="1"/>
</dbReference>
<dbReference type="InterPro" id="IPR051476">
    <property type="entry name" value="Bac_ResReg_Asp_Phosphatase"/>
</dbReference>
<dbReference type="Proteomes" id="UP000244090">
    <property type="component" value="Unassembled WGS sequence"/>
</dbReference>
<dbReference type="PANTHER" id="PTHR46630">
    <property type="entry name" value="TETRATRICOPEPTIDE REPEAT PROTEIN 29"/>
    <property type="match status" value="1"/>
</dbReference>
<comment type="subcellular location">
    <subcellularLocation>
        <location evidence="1">Cytoplasm</location>
    </subcellularLocation>
</comment>
<name>A0A2T6BYI3_9FLAO</name>
<keyword evidence="7" id="KW-1133">Transmembrane helix</keyword>
<dbReference type="Gene3D" id="1.10.10.60">
    <property type="entry name" value="Homeodomain-like"/>
    <property type="match status" value="2"/>
</dbReference>
<evidence type="ECO:0000259" key="9">
    <source>
        <dbReference type="PROSITE" id="PS01124"/>
    </source>
</evidence>
<evidence type="ECO:0000256" key="7">
    <source>
        <dbReference type="SAM" id="Phobius"/>
    </source>
</evidence>
<dbReference type="PANTHER" id="PTHR46630:SF1">
    <property type="entry name" value="TETRATRICOPEPTIDE REPEAT PROTEIN 29"/>
    <property type="match status" value="1"/>
</dbReference>
<evidence type="ECO:0000256" key="5">
    <source>
        <dbReference type="ARBA" id="ARBA00038253"/>
    </source>
</evidence>
<dbReference type="GO" id="GO:0003700">
    <property type="term" value="F:DNA-binding transcription factor activity"/>
    <property type="evidence" value="ECO:0007669"/>
    <property type="project" value="InterPro"/>
</dbReference>
<feature type="repeat" description="TPR" evidence="6">
    <location>
        <begin position="334"/>
        <end position="367"/>
    </location>
</feature>
<evidence type="ECO:0000256" key="4">
    <source>
        <dbReference type="ARBA" id="ARBA00022803"/>
    </source>
</evidence>
<organism evidence="10 11">
    <name type="scientific">Kordia periserrulae</name>
    <dbReference type="NCBI Taxonomy" id="701523"/>
    <lineage>
        <taxon>Bacteria</taxon>
        <taxon>Pseudomonadati</taxon>
        <taxon>Bacteroidota</taxon>
        <taxon>Flavobacteriia</taxon>
        <taxon>Flavobacteriales</taxon>
        <taxon>Flavobacteriaceae</taxon>
        <taxon>Kordia</taxon>
    </lineage>
</organism>
<evidence type="ECO:0000256" key="1">
    <source>
        <dbReference type="ARBA" id="ARBA00004496"/>
    </source>
</evidence>
<dbReference type="InterPro" id="IPR011990">
    <property type="entry name" value="TPR-like_helical_dom_sf"/>
</dbReference>
<dbReference type="RefSeq" id="WP_108115235.1">
    <property type="nucleotide sequence ID" value="NZ_QBKT01000005.1"/>
</dbReference>
<keyword evidence="2" id="KW-0963">Cytoplasm</keyword>
<keyword evidence="11" id="KW-1185">Reference proteome</keyword>
<comment type="caution">
    <text evidence="10">The sequence shown here is derived from an EMBL/GenBank/DDBJ whole genome shotgun (WGS) entry which is preliminary data.</text>
</comment>
<keyword evidence="10" id="KW-0238">DNA-binding</keyword>
<evidence type="ECO:0000256" key="3">
    <source>
        <dbReference type="ARBA" id="ARBA00022737"/>
    </source>
</evidence>
<sequence length="589" mass="67630">MSLLFRFKHWSILTICMLFYFFISSAVAQNQTSKVDEITAFKTALQQLSFNDVVEEYYKYRVVDSTKAATVIAYLRTNFINSDDENEVAETYITMASWQKKNDSLQSSLTSLNIAIEKLQSLDNKPLLFEAHNKKGVYLFENGENEVALENFLTAFQIARETNNIKDELSASNNIILIKIQAYDNLGAIDLYLENLKRIKASGDVALENKKFPIYLGLTKAYINLEKYQEASQYAHEGFELSKQKNIVAYQAYFTTFLGEIASNNGNYTEASASFKRAKELIDEAGGDKVLDIFLKLYLGKNFAAQNKHQEAIKVFLEGEQLLQKNEVDFLSIQELYVGLAKSYLALENIEQSSKYFEKAYEIDVKNDKTRAVINSRIMQDELGKLKEQITDLRTRSQQTKYYYAFGIGLLILVIIGLIMYYKKQQRNNKKLFQKLMLALEDKRLQEKNAVNTTIEDIAKSSVGDASKAPEIDETTAEILQKLEEFEANEMFLSNESTLVEVAKKLQTNTTYLSKVINTYKEKSFTAYLTDLRVDYAIERLSKDRKFRSYTIGAIAQEIGFKRSESFSKAFKIKTGLYPSYFIKELEKQ</sequence>
<keyword evidence="4 6" id="KW-0802">TPR repeat</keyword>
<evidence type="ECO:0000256" key="6">
    <source>
        <dbReference type="PROSITE-ProRule" id="PRU00339"/>
    </source>
</evidence>
<evidence type="ECO:0000313" key="10">
    <source>
        <dbReference type="EMBL" id="PTX61129.1"/>
    </source>
</evidence>
<feature type="chain" id="PRO_5015419377" evidence="8">
    <location>
        <begin position="29"/>
        <end position="589"/>
    </location>
</feature>
<dbReference type="OrthoDB" id="5295174at2"/>
<reference evidence="10 11" key="1">
    <citation type="submission" date="2018-04" db="EMBL/GenBank/DDBJ databases">
        <title>Genomic Encyclopedia of Archaeal and Bacterial Type Strains, Phase II (KMG-II): from individual species to whole genera.</title>
        <authorList>
            <person name="Goeker M."/>
        </authorList>
    </citation>
    <scope>NUCLEOTIDE SEQUENCE [LARGE SCALE GENOMIC DNA]</scope>
    <source>
        <strain evidence="10 11">DSM 25731</strain>
    </source>
</reference>
<keyword evidence="7" id="KW-0812">Transmembrane</keyword>
<dbReference type="GO" id="GO:0005737">
    <property type="term" value="C:cytoplasm"/>
    <property type="evidence" value="ECO:0007669"/>
    <property type="project" value="UniProtKB-SubCell"/>
</dbReference>
<dbReference type="Gene3D" id="1.25.40.10">
    <property type="entry name" value="Tetratricopeptide repeat domain"/>
    <property type="match status" value="2"/>
</dbReference>
<dbReference type="GO" id="GO:0043565">
    <property type="term" value="F:sequence-specific DNA binding"/>
    <property type="evidence" value="ECO:0007669"/>
    <property type="project" value="InterPro"/>
</dbReference>
<dbReference type="SMART" id="SM00028">
    <property type="entry name" value="TPR"/>
    <property type="match status" value="5"/>
</dbReference>
<protein>
    <submittedName>
        <fullName evidence="10">AraC-like DNA-binding protein</fullName>
    </submittedName>
</protein>
<feature type="transmembrane region" description="Helical" evidence="7">
    <location>
        <begin position="402"/>
        <end position="422"/>
    </location>
</feature>
<evidence type="ECO:0000313" key="11">
    <source>
        <dbReference type="Proteomes" id="UP000244090"/>
    </source>
</evidence>
<keyword evidence="3" id="KW-0677">Repeat</keyword>